<feature type="region of interest" description="Disordered" evidence="1">
    <location>
        <begin position="1"/>
        <end position="23"/>
    </location>
</feature>
<dbReference type="AlphaFoldDB" id="A0A3N1UEE9"/>
<evidence type="ECO:0000313" key="2">
    <source>
        <dbReference type="EMBL" id="ROQ89614.1"/>
    </source>
</evidence>
<keyword evidence="3" id="KW-1185">Reference proteome</keyword>
<reference evidence="2 3" key="1">
    <citation type="submission" date="2018-11" db="EMBL/GenBank/DDBJ databases">
        <title>Genomic Encyclopedia of Type Strains, Phase IV (KMG-IV): sequencing the most valuable type-strain genomes for metagenomic binning, comparative biology and taxonomic classification.</title>
        <authorList>
            <person name="Goeker M."/>
        </authorList>
    </citation>
    <scope>NUCLEOTIDE SEQUENCE [LARGE SCALE GENOMIC DNA]</scope>
    <source>
        <strain evidence="2 3">DSM 22027</strain>
    </source>
</reference>
<dbReference type="RefSeq" id="WP_123291579.1">
    <property type="nucleotide sequence ID" value="NZ_RJVA01000017.1"/>
</dbReference>
<evidence type="ECO:0000256" key="1">
    <source>
        <dbReference type="SAM" id="MobiDB-lite"/>
    </source>
</evidence>
<dbReference type="EMBL" id="RJVA01000017">
    <property type="protein sequence ID" value="ROQ89614.1"/>
    <property type="molecule type" value="Genomic_DNA"/>
</dbReference>
<organism evidence="2 3">
    <name type="scientific">Desulfosoma caldarium</name>
    <dbReference type="NCBI Taxonomy" id="610254"/>
    <lineage>
        <taxon>Bacteria</taxon>
        <taxon>Pseudomonadati</taxon>
        <taxon>Thermodesulfobacteriota</taxon>
        <taxon>Syntrophobacteria</taxon>
        <taxon>Syntrophobacterales</taxon>
        <taxon>Syntrophobacteraceae</taxon>
        <taxon>Desulfosoma</taxon>
    </lineage>
</organism>
<accession>A0A3N1UEE9</accession>
<comment type="caution">
    <text evidence="2">The sequence shown here is derived from an EMBL/GenBank/DDBJ whole genome shotgun (WGS) entry which is preliminary data.</text>
</comment>
<evidence type="ECO:0000313" key="3">
    <source>
        <dbReference type="Proteomes" id="UP000276223"/>
    </source>
</evidence>
<sequence length="71" mass="7003">MDKNSEVSAPQAKIPASELASTAGHAVCPRCAGTGLICGVEPVIGPGACCADYANAVCPQCGGSGKNPDRE</sequence>
<dbReference type="Proteomes" id="UP000276223">
    <property type="component" value="Unassembled WGS sequence"/>
</dbReference>
<protein>
    <submittedName>
        <fullName evidence="2">Uncharacterized protein</fullName>
    </submittedName>
</protein>
<gene>
    <name evidence="2" type="ORF">EDC27_3152</name>
</gene>
<proteinExistence type="predicted"/>
<dbReference type="OrthoDB" id="9944012at2"/>
<name>A0A3N1UEE9_9BACT</name>